<reference evidence="1 2" key="1">
    <citation type="journal article" date="2021" name="Front. Genet.">
        <title>Chromosome-Level Genome Assembly Reveals Significant Gene Expansion in the Toll and IMD Signaling Pathways of Dendrolimus kikuchii.</title>
        <authorList>
            <person name="Zhou J."/>
            <person name="Wu P."/>
            <person name="Xiong Z."/>
            <person name="Liu N."/>
            <person name="Zhao N."/>
            <person name="Ji M."/>
            <person name="Qiu Y."/>
            <person name="Yang B."/>
        </authorList>
    </citation>
    <scope>NUCLEOTIDE SEQUENCE [LARGE SCALE GENOMIC DNA]</scope>
    <source>
        <strain evidence="1">Ann1</strain>
    </source>
</reference>
<evidence type="ECO:0000313" key="1">
    <source>
        <dbReference type="EMBL" id="KAJ0178708.1"/>
    </source>
</evidence>
<keyword evidence="2" id="KW-1185">Reference proteome</keyword>
<dbReference type="EMBL" id="CM034395">
    <property type="protein sequence ID" value="KAJ0178708.1"/>
    <property type="molecule type" value="Genomic_DNA"/>
</dbReference>
<organism evidence="1 2">
    <name type="scientific">Dendrolimus kikuchii</name>
    <dbReference type="NCBI Taxonomy" id="765133"/>
    <lineage>
        <taxon>Eukaryota</taxon>
        <taxon>Metazoa</taxon>
        <taxon>Ecdysozoa</taxon>
        <taxon>Arthropoda</taxon>
        <taxon>Hexapoda</taxon>
        <taxon>Insecta</taxon>
        <taxon>Pterygota</taxon>
        <taxon>Neoptera</taxon>
        <taxon>Endopterygota</taxon>
        <taxon>Lepidoptera</taxon>
        <taxon>Glossata</taxon>
        <taxon>Ditrysia</taxon>
        <taxon>Bombycoidea</taxon>
        <taxon>Lasiocampidae</taxon>
        <taxon>Dendrolimus</taxon>
    </lineage>
</organism>
<sequence length="355" mass="39438">MKPFKYNSAGNLNVRSIPSLSKMVCLALKILIKMAKSYIIFGILILQLYVNAAPNDISKLEDIATTEETAPKLDDEPTVIENENNDTPEQTVRQKRFYNYYGYGFPPINPVIYPGYGKRDQSADIGVYGANDPLDQIHQRLQEIVNIVKRPPSPPPPPTQIPIFYPVIYVPQSCVCNPSINNDTTTQATPRPTGTQEPPVPTETNQTTNPDVTLRLPDVGDEDYETEFEDNNRPISFDPIAVNRNLTRPPPPVEHGSNQAGGPDNNPTITTNRPTERPANLPNDINTIDAQFVPQAPSLCDGAVLSCCHQLYVTENCFALQGCPNPMAYSDNPCEVNAILTIIYKFQNYYAQRNG</sequence>
<gene>
    <name evidence="1" type="ORF">K1T71_005483</name>
</gene>
<evidence type="ECO:0000313" key="2">
    <source>
        <dbReference type="Proteomes" id="UP000824533"/>
    </source>
</evidence>
<protein>
    <submittedName>
        <fullName evidence="1">Uncharacterized protein</fullName>
    </submittedName>
</protein>
<name>A0ACC1D541_9NEOP</name>
<dbReference type="Proteomes" id="UP000824533">
    <property type="component" value="Linkage Group LG09"/>
</dbReference>
<proteinExistence type="predicted"/>
<accession>A0ACC1D541</accession>
<comment type="caution">
    <text evidence="1">The sequence shown here is derived from an EMBL/GenBank/DDBJ whole genome shotgun (WGS) entry which is preliminary data.</text>
</comment>